<dbReference type="EMBL" id="RJJT01000012">
    <property type="protein sequence ID" value="RSB75874.1"/>
    <property type="molecule type" value="Genomic_DNA"/>
</dbReference>
<dbReference type="RefSeq" id="WP_125846540.1">
    <property type="nucleotide sequence ID" value="NZ_JACHXH010000012.1"/>
</dbReference>
<gene>
    <name evidence="2" type="ORF">EFD55_18890</name>
    <name evidence="1" type="ORF">FHS26_003767</name>
</gene>
<evidence type="ECO:0000313" key="1">
    <source>
        <dbReference type="EMBL" id="MBB3136020.1"/>
    </source>
</evidence>
<keyword evidence="4" id="KW-1185">Reference proteome</keyword>
<proteinExistence type="predicted"/>
<dbReference type="Proteomes" id="UP000277279">
    <property type="component" value="Unassembled WGS sequence"/>
</dbReference>
<reference evidence="2 3" key="1">
    <citation type="submission" date="2018-11" db="EMBL/GenBank/DDBJ databases">
        <authorList>
            <person name="Huo Y."/>
        </authorList>
    </citation>
    <scope>NUCLEOTIDE SEQUENCE [LARGE SCALE GENOMIC DNA]</scope>
    <source>
        <strain evidence="2 3">DSM 30132</strain>
    </source>
</reference>
<sequence>MKTCSPEINDELEITKEDVAQLKEFVVYIGLEGFDTLNERGGFRKSMKLIRLMEKVDKVLDKWITYVPDDDGAEEIERHQPLLQ</sequence>
<evidence type="ECO:0000313" key="2">
    <source>
        <dbReference type="EMBL" id="RSB75874.1"/>
    </source>
</evidence>
<comment type="caution">
    <text evidence="2">The sequence shown here is derived from an EMBL/GenBank/DDBJ whole genome shotgun (WGS) entry which is preliminary data.</text>
</comment>
<dbReference type="Proteomes" id="UP000518315">
    <property type="component" value="Unassembled WGS sequence"/>
</dbReference>
<organism evidence="2 3">
    <name type="scientific">Rhizobium pisi</name>
    <dbReference type="NCBI Taxonomy" id="574561"/>
    <lineage>
        <taxon>Bacteria</taxon>
        <taxon>Pseudomonadati</taxon>
        <taxon>Pseudomonadota</taxon>
        <taxon>Alphaproteobacteria</taxon>
        <taxon>Hyphomicrobiales</taxon>
        <taxon>Rhizobiaceae</taxon>
        <taxon>Rhizobium/Agrobacterium group</taxon>
        <taxon>Rhizobium</taxon>
    </lineage>
</organism>
<dbReference type="EMBL" id="JACHXH010000012">
    <property type="protein sequence ID" value="MBB3136020.1"/>
    <property type="molecule type" value="Genomic_DNA"/>
</dbReference>
<evidence type="ECO:0000313" key="4">
    <source>
        <dbReference type="Proteomes" id="UP000518315"/>
    </source>
</evidence>
<evidence type="ECO:0000313" key="3">
    <source>
        <dbReference type="Proteomes" id="UP000277279"/>
    </source>
</evidence>
<protein>
    <submittedName>
        <fullName evidence="1">Regulator of RNase E activity RraB</fullName>
    </submittedName>
</protein>
<name>A0A427MXJ9_9HYPH</name>
<reference evidence="1 4" key="2">
    <citation type="submission" date="2020-08" db="EMBL/GenBank/DDBJ databases">
        <title>Genomic Encyclopedia of Type Strains, Phase III (KMG-III): the genomes of soil and plant-associated and newly described type strains.</title>
        <authorList>
            <person name="Whitman W."/>
        </authorList>
    </citation>
    <scope>NUCLEOTIDE SEQUENCE [LARGE SCALE GENOMIC DNA]</scope>
    <source>
        <strain evidence="1 4">CECT 4113</strain>
    </source>
</reference>
<accession>A0A427MXJ9</accession>
<dbReference type="AlphaFoldDB" id="A0A427MXJ9"/>